<protein>
    <submittedName>
        <fullName evidence="1">Uncharacterized protein</fullName>
    </submittedName>
</protein>
<proteinExistence type="predicted"/>
<accession>A0A2I0J6S0</accession>
<sequence length="149" mass="16640">MCASEFHLVGARVREAYATRLGSAHLPGNARRTHVRRSYHLLFTTRRSRAVESPGSRGTRKIETLKMNGTGRANETHPRTGCPFSPMDRGVSNFLTSRMWMNHGMTVMPLDNKTCDVRVQIEDRVTRRNLGGIRASRLGPPQIGPGLKS</sequence>
<evidence type="ECO:0000313" key="2">
    <source>
        <dbReference type="Proteomes" id="UP000233551"/>
    </source>
</evidence>
<evidence type="ECO:0000313" key="1">
    <source>
        <dbReference type="EMBL" id="PKI51927.1"/>
    </source>
</evidence>
<organism evidence="1 2">
    <name type="scientific">Punica granatum</name>
    <name type="common">Pomegranate</name>
    <dbReference type="NCBI Taxonomy" id="22663"/>
    <lineage>
        <taxon>Eukaryota</taxon>
        <taxon>Viridiplantae</taxon>
        <taxon>Streptophyta</taxon>
        <taxon>Embryophyta</taxon>
        <taxon>Tracheophyta</taxon>
        <taxon>Spermatophyta</taxon>
        <taxon>Magnoliopsida</taxon>
        <taxon>eudicotyledons</taxon>
        <taxon>Gunneridae</taxon>
        <taxon>Pentapetalae</taxon>
        <taxon>rosids</taxon>
        <taxon>malvids</taxon>
        <taxon>Myrtales</taxon>
        <taxon>Lythraceae</taxon>
        <taxon>Punica</taxon>
    </lineage>
</organism>
<reference evidence="1 2" key="1">
    <citation type="submission" date="2017-11" db="EMBL/GenBank/DDBJ databases">
        <title>De-novo sequencing of pomegranate (Punica granatum L.) genome.</title>
        <authorList>
            <person name="Akparov Z."/>
            <person name="Amiraslanov A."/>
            <person name="Hajiyeva S."/>
            <person name="Abbasov M."/>
            <person name="Kaur K."/>
            <person name="Hamwieh A."/>
            <person name="Solovyev V."/>
            <person name="Salamov A."/>
            <person name="Braich B."/>
            <person name="Kosarev P."/>
            <person name="Mahmoud A."/>
            <person name="Hajiyev E."/>
            <person name="Babayeva S."/>
            <person name="Izzatullayeva V."/>
            <person name="Mammadov A."/>
            <person name="Mammadov A."/>
            <person name="Sharifova S."/>
            <person name="Ojaghi J."/>
            <person name="Eynullazada K."/>
            <person name="Bayramov B."/>
            <person name="Abdulazimova A."/>
            <person name="Shahmuradov I."/>
        </authorList>
    </citation>
    <scope>NUCLEOTIDE SEQUENCE [LARGE SCALE GENOMIC DNA]</scope>
    <source>
        <strain evidence="2">cv. AG2017</strain>
        <tissue evidence="1">Leaf</tissue>
    </source>
</reference>
<gene>
    <name evidence="1" type="ORF">CRG98_027683</name>
</gene>
<dbReference type="EMBL" id="PGOL01001982">
    <property type="protein sequence ID" value="PKI51927.1"/>
    <property type="molecule type" value="Genomic_DNA"/>
</dbReference>
<dbReference type="Proteomes" id="UP000233551">
    <property type="component" value="Unassembled WGS sequence"/>
</dbReference>
<keyword evidence="2" id="KW-1185">Reference proteome</keyword>
<comment type="caution">
    <text evidence="1">The sequence shown here is derived from an EMBL/GenBank/DDBJ whole genome shotgun (WGS) entry which is preliminary data.</text>
</comment>
<name>A0A2I0J6S0_PUNGR</name>
<dbReference type="AlphaFoldDB" id="A0A2I0J6S0"/>